<keyword evidence="5 9" id="KW-0812">Transmembrane</keyword>
<keyword evidence="14" id="KW-1185">Reference proteome</keyword>
<comment type="caution">
    <text evidence="11">The sequence shown here is derived from an EMBL/GenBank/DDBJ whole genome shotgun (WGS) entry which is preliminary data.</text>
</comment>
<dbReference type="HAMAP" id="MF_01148">
    <property type="entry name" value="Lnt"/>
    <property type="match status" value="1"/>
</dbReference>
<keyword evidence="4 9" id="KW-0808">Transferase</keyword>
<name>A0A0P8ABB1_9HYPH</name>
<reference evidence="11 13" key="1">
    <citation type="submission" date="2015-09" db="EMBL/GenBank/DDBJ databases">
        <title>Identification and resolution of microdiversity through metagenomic sequencing of parallel consortia.</title>
        <authorList>
            <person name="Nelson W.C."/>
            <person name="Romine M.F."/>
            <person name="Lindemann S.R."/>
        </authorList>
    </citation>
    <scope>NUCLEOTIDE SEQUENCE [LARGE SCALE GENOMIC DNA]</scope>
    <source>
        <strain evidence="11">HL-109</strain>
    </source>
</reference>
<dbReference type="OrthoDB" id="9804277at2"/>
<evidence type="ECO:0000256" key="6">
    <source>
        <dbReference type="ARBA" id="ARBA00022989"/>
    </source>
</evidence>
<dbReference type="RefSeq" id="WP_074446629.1">
    <property type="nucleotide sequence ID" value="NZ_FMBM01000003.1"/>
</dbReference>
<organism evidence="11 13">
    <name type="scientific">Saliniramus fredricksonii</name>
    <dbReference type="NCBI Taxonomy" id="1653334"/>
    <lineage>
        <taxon>Bacteria</taxon>
        <taxon>Pseudomonadati</taxon>
        <taxon>Pseudomonadota</taxon>
        <taxon>Alphaproteobacteria</taxon>
        <taxon>Hyphomicrobiales</taxon>
        <taxon>Salinarimonadaceae</taxon>
        <taxon>Saliniramus</taxon>
    </lineage>
</organism>
<comment type="subcellular location">
    <subcellularLocation>
        <location evidence="1 9">Cell membrane</location>
        <topology evidence="1 9">Multi-pass membrane protein</topology>
    </subcellularLocation>
</comment>
<dbReference type="NCBIfam" id="TIGR00546">
    <property type="entry name" value="lnt"/>
    <property type="match status" value="1"/>
</dbReference>
<evidence type="ECO:0000313" key="14">
    <source>
        <dbReference type="Proteomes" id="UP000182800"/>
    </source>
</evidence>
<keyword evidence="11" id="KW-0449">Lipoprotein</keyword>
<gene>
    <name evidence="9 11" type="primary">lnt</name>
    <name evidence="12" type="ORF">GA0071312_3800</name>
    <name evidence="11" type="ORF">HLUCCO17_00140</name>
</gene>
<dbReference type="SUPFAM" id="SSF56317">
    <property type="entry name" value="Carbon-nitrogen hydrolase"/>
    <property type="match status" value="1"/>
</dbReference>
<dbReference type="PATRIC" id="fig|1653334.4.peg.1783"/>
<keyword evidence="7 9" id="KW-0472">Membrane</keyword>
<proteinExistence type="inferred from homology"/>
<dbReference type="InterPro" id="IPR045378">
    <property type="entry name" value="LNT_N"/>
</dbReference>
<dbReference type="Pfam" id="PF20154">
    <property type="entry name" value="LNT_N"/>
    <property type="match status" value="1"/>
</dbReference>
<dbReference type="STRING" id="1653334.GA0071312_3800"/>
<dbReference type="Proteomes" id="UP000182800">
    <property type="component" value="Unassembled WGS sequence"/>
</dbReference>
<keyword evidence="8 9" id="KW-0012">Acyltransferase</keyword>
<dbReference type="AlphaFoldDB" id="A0A0P8ABB1"/>
<evidence type="ECO:0000256" key="2">
    <source>
        <dbReference type="ARBA" id="ARBA00010065"/>
    </source>
</evidence>
<comment type="pathway">
    <text evidence="9">Protein modification; lipoprotein biosynthesis (N-acyl transfer).</text>
</comment>
<evidence type="ECO:0000256" key="4">
    <source>
        <dbReference type="ARBA" id="ARBA00022679"/>
    </source>
</evidence>
<dbReference type="InterPro" id="IPR036526">
    <property type="entry name" value="C-N_Hydrolase_sf"/>
</dbReference>
<dbReference type="PANTHER" id="PTHR38686">
    <property type="entry name" value="APOLIPOPROTEIN N-ACYLTRANSFERASE"/>
    <property type="match status" value="1"/>
</dbReference>
<dbReference type="EMBL" id="LJSX01000001">
    <property type="protein sequence ID" value="KPQ12535.1"/>
    <property type="molecule type" value="Genomic_DNA"/>
</dbReference>
<feature type="transmembrane region" description="Helical" evidence="9">
    <location>
        <begin position="77"/>
        <end position="98"/>
    </location>
</feature>
<evidence type="ECO:0000256" key="1">
    <source>
        <dbReference type="ARBA" id="ARBA00004651"/>
    </source>
</evidence>
<dbReference type="CDD" id="cd07571">
    <property type="entry name" value="ALP_N-acyl_transferase"/>
    <property type="match status" value="1"/>
</dbReference>
<evidence type="ECO:0000256" key="9">
    <source>
        <dbReference type="HAMAP-Rule" id="MF_01148"/>
    </source>
</evidence>
<dbReference type="InterPro" id="IPR003010">
    <property type="entry name" value="C-N_Hydrolase"/>
</dbReference>
<dbReference type="PROSITE" id="PS50263">
    <property type="entry name" value="CN_HYDROLASE"/>
    <property type="match status" value="1"/>
</dbReference>
<evidence type="ECO:0000256" key="5">
    <source>
        <dbReference type="ARBA" id="ARBA00022692"/>
    </source>
</evidence>
<feature type="transmembrane region" description="Helical" evidence="9">
    <location>
        <begin position="104"/>
        <end position="129"/>
    </location>
</feature>
<dbReference type="Pfam" id="PF00795">
    <property type="entry name" value="CN_hydrolase"/>
    <property type="match status" value="1"/>
</dbReference>
<keyword evidence="6 9" id="KW-1133">Transmembrane helix</keyword>
<dbReference type="UniPathway" id="UPA00666"/>
<accession>A0A0P8ABB1</accession>
<dbReference type="InterPro" id="IPR004563">
    <property type="entry name" value="Apolipo_AcylTrfase"/>
</dbReference>
<dbReference type="Gene3D" id="3.60.110.10">
    <property type="entry name" value="Carbon-nitrogen hydrolase"/>
    <property type="match status" value="1"/>
</dbReference>
<dbReference type="EMBL" id="FMBM01000003">
    <property type="protein sequence ID" value="SCC82789.1"/>
    <property type="molecule type" value="Genomic_DNA"/>
</dbReference>
<comment type="catalytic activity">
    <reaction evidence="9">
        <text>N-terminal S-1,2-diacyl-sn-glyceryl-L-cysteinyl-[lipoprotein] + a glycerophospholipid = N-acyl-S-1,2-diacyl-sn-glyceryl-L-cysteinyl-[lipoprotein] + a 2-acyl-sn-glycero-3-phospholipid + H(+)</text>
        <dbReference type="Rhea" id="RHEA:48228"/>
        <dbReference type="Rhea" id="RHEA-COMP:14681"/>
        <dbReference type="Rhea" id="RHEA-COMP:14684"/>
        <dbReference type="ChEBI" id="CHEBI:15378"/>
        <dbReference type="ChEBI" id="CHEBI:136912"/>
        <dbReference type="ChEBI" id="CHEBI:140656"/>
        <dbReference type="ChEBI" id="CHEBI:140657"/>
        <dbReference type="ChEBI" id="CHEBI:140660"/>
        <dbReference type="EC" id="2.3.1.269"/>
    </reaction>
</comment>
<evidence type="ECO:0000313" key="13">
    <source>
        <dbReference type="Proteomes" id="UP000050497"/>
    </source>
</evidence>
<evidence type="ECO:0000256" key="3">
    <source>
        <dbReference type="ARBA" id="ARBA00022475"/>
    </source>
</evidence>
<evidence type="ECO:0000313" key="11">
    <source>
        <dbReference type="EMBL" id="KPQ12535.1"/>
    </source>
</evidence>
<comment type="function">
    <text evidence="9">Catalyzes the phospholipid dependent N-acylation of the N-terminal cysteine of apolipoprotein, the last step in lipoprotein maturation.</text>
</comment>
<protein>
    <recommendedName>
        <fullName evidence="9">Apolipoprotein N-acyltransferase</fullName>
        <shortName evidence="9">ALP N-acyltransferase</shortName>
        <ecNumber evidence="9">2.3.1.269</ecNumber>
    </recommendedName>
</protein>
<feature type="transmembrane region" description="Helical" evidence="9">
    <location>
        <begin position="141"/>
        <end position="160"/>
    </location>
</feature>
<feature type="domain" description="CN hydrolase" evidence="10">
    <location>
        <begin position="250"/>
        <end position="506"/>
    </location>
</feature>
<dbReference type="EC" id="2.3.1.269" evidence="9"/>
<sequence>MIIDKLQDLAHGIILSWGWRRAALAMAAGAVAALAMPPFGFFPALIVSLVIAIWLIDGAGGAGAGRRFGPLRAAASAGWFWGFGYCLAGLWWLGAAFLVEAERFAWAMPLGVIGLPAALAFFYAFGFLAARLVWSAGPWRILALAFGLGLAEWLRGHLFTGFPWNSLGMALGQQLWPMQIAALIGLWGMTVLAVAIAAAPATIATAARPAGRWIPAGAALVAMIAVTGYGAMRVPASPSPLVAGVQLRIMQPDLPQDEKFNPANREEIMERYLRLSDRATSPQTSGVADVTHLIWPESAFPFLLHNDRRALAQIAALLPSDVTLITGAARAEERLRGDGHDFFNSIHVVAGDGSIRATYDKVHLVPFGEYLPSLFDGSLRALGLREFIQVPGGFTAATRRRMLEAPGLPPIAAGICYEAIFPGAMRADDETRRAGMILNVTNDAWFGDTPGPRQHFAQARLRAVEEGLPLVRAANSGISAVIDPYGRILSSLDVNIAGVLDSGLPEQHAPTIFARFGNGIFWLQLLLCLLASLTARRIAGT</sequence>
<keyword evidence="3 9" id="KW-1003">Cell membrane</keyword>
<dbReference type="GO" id="GO:0005886">
    <property type="term" value="C:plasma membrane"/>
    <property type="evidence" value="ECO:0007669"/>
    <property type="project" value="UniProtKB-SubCell"/>
</dbReference>
<dbReference type="GO" id="GO:0042158">
    <property type="term" value="P:lipoprotein biosynthetic process"/>
    <property type="evidence" value="ECO:0007669"/>
    <property type="project" value="UniProtKB-UniRule"/>
</dbReference>
<reference evidence="12 14" key="2">
    <citation type="submission" date="2016-08" db="EMBL/GenBank/DDBJ databases">
        <authorList>
            <person name="Varghese N."/>
            <person name="Submissions Spin"/>
        </authorList>
    </citation>
    <scope>NUCLEOTIDE SEQUENCE [LARGE SCALE GENOMIC DNA]</scope>
    <source>
        <strain evidence="12 14">HL-109</strain>
    </source>
</reference>
<feature type="transmembrane region" description="Helical" evidence="9">
    <location>
        <begin position="45"/>
        <end position="65"/>
    </location>
</feature>
<evidence type="ECO:0000256" key="7">
    <source>
        <dbReference type="ARBA" id="ARBA00023136"/>
    </source>
</evidence>
<dbReference type="GO" id="GO:0016410">
    <property type="term" value="F:N-acyltransferase activity"/>
    <property type="evidence" value="ECO:0007669"/>
    <property type="project" value="UniProtKB-UniRule"/>
</dbReference>
<comment type="similarity">
    <text evidence="2 9">Belongs to the CN hydrolase family. Apolipoprotein N-acyltransferase subfamily.</text>
</comment>
<dbReference type="PANTHER" id="PTHR38686:SF1">
    <property type="entry name" value="APOLIPOPROTEIN N-ACYLTRANSFERASE"/>
    <property type="match status" value="1"/>
</dbReference>
<evidence type="ECO:0000313" key="12">
    <source>
        <dbReference type="EMBL" id="SCC82789.1"/>
    </source>
</evidence>
<dbReference type="Proteomes" id="UP000050497">
    <property type="component" value="Unassembled WGS sequence"/>
</dbReference>
<evidence type="ECO:0000256" key="8">
    <source>
        <dbReference type="ARBA" id="ARBA00023315"/>
    </source>
</evidence>
<feature type="transmembrane region" description="Helical" evidence="9">
    <location>
        <begin position="180"/>
        <end position="201"/>
    </location>
</feature>
<feature type="transmembrane region" description="Helical" evidence="9">
    <location>
        <begin position="213"/>
        <end position="232"/>
    </location>
</feature>
<evidence type="ECO:0000259" key="10">
    <source>
        <dbReference type="PROSITE" id="PS50263"/>
    </source>
</evidence>